<dbReference type="OrthoDB" id="9788332at2"/>
<comment type="caution">
    <text evidence="2">The sequence shown here is derived from an EMBL/GenBank/DDBJ whole genome shotgun (WGS) entry which is preliminary data.</text>
</comment>
<organism evidence="2 3">
    <name type="scientific">Winogradskyella aurantia</name>
    <dbReference type="NCBI Taxonomy" id="1915063"/>
    <lineage>
        <taxon>Bacteria</taxon>
        <taxon>Pseudomonadati</taxon>
        <taxon>Bacteroidota</taxon>
        <taxon>Flavobacteriia</taxon>
        <taxon>Flavobacteriales</taxon>
        <taxon>Flavobacteriaceae</taxon>
        <taxon>Winogradskyella</taxon>
    </lineage>
</organism>
<reference evidence="2 3" key="1">
    <citation type="submission" date="2017-05" db="EMBL/GenBank/DDBJ databases">
        <title>The draft genome sequence of Idiomarina salinarum WNB302.</title>
        <authorList>
            <person name="Sun Y."/>
            <person name="Chen B."/>
            <person name="Du Z."/>
        </authorList>
    </citation>
    <scope>NUCLEOTIDE SEQUENCE [LARGE SCALE GENOMIC DNA]</scope>
    <source>
        <strain evidence="2 3">WNB302</strain>
    </source>
</reference>
<dbReference type="Proteomes" id="UP000216840">
    <property type="component" value="Unassembled WGS sequence"/>
</dbReference>
<protein>
    <recommendedName>
        <fullName evidence="4">DUF2141 domain-containing protein</fullName>
    </recommendedName>
</protein>
<name>A0A265UQS8_9FLAO</name>
<dbReference type="InterPro" id="IPR018673">
    <property type="entry name" value="DUF2141"/>
</dbReference>
<gene>
    <name evidence="2" type="ORF">CA834_11930</name>
</gene>
<keyword evidence="1" id="KW-0732">Signal</keyword>
<evidence type="ECO:0000313" key="2">
    <source>
        <dbReference type="EMBL" id="OZV67649.1"/>
    </source>
</evidence>
<evidence type="ECO:0000256" key="1">
    <source>
        <dbReference type="SAM" id="SignalP"/>
    </source>
</evidence>
<dbReference type="RefSeq" id="WP_094968942.1">
    <property type="nucleotide sequence ID" value="NZ_NGJN01000006.1"/>
</dbReference>
<dbReference type="AlphaFoldDB" id="A0A265UQS8"/>
<evidence type="ECO:0008006" key="4">
    <source>
        <dbReference type="Google" id="ProtNLM"/>
    </source>
</evidence>
<sequence>MKNVILTIAFVCSLAFGFAQDKGITITVTVDNITSDKGKASFSLHTSETFMKGGGIMNASSEIKDGKAVITFTNVKPGEYAILGMHDANENGRMDFRENGMPLESYGTSNNVMAFGPPQYEDAKFIVADKDLELNLRF</sequence>
<evidence type="ECO:0000313" key="3">
    <source>
        <dbReference type="Proteomes" id="UP000216840"/>
    </source>
</evidence>
<dbReference type="Pfam" id="PF09912">
    <property type="entry name" value="DUF2141"/>
    <property type="match status" value="1"/>
</dbReference>
<proteinExistence type="predicted"/>
<keyword evidence="3" id="KW-1185">Reference proteome</keyword>
<accession>A0A265UQS8</accession>
<feature type="chain" id="PRO_5013102764" description="DUF2141 domain-containing protein" evidence="1">
    <location>
        <begin position="22"/>
        <end position="138"/>
    </location>
</feature>
<feature type="signal peptide" evidence="1">
    <location>
        <begin position="1"/>
        <end position="21"/>
    </location>
</feature>
<dbReference type="EMBL" id="NGJN01000006">
    <property type="protein sequence ID" value="OZV67649.1"/>
    <property type="molecule type" value="Genomic_DNA"/>
</dbReference>